<keyword evidence="3" id="KW-0732">Signal</keyword>
<evidence type="ECO:0000256" key="9">
    <source>
        <dbReference type="PIRSR" id="PIRSR001093-1"/>
    </source>
</evidence>
<evidence type="ECO:0000256" key="6">
    <source>
        <dbReference type="ARBA" id="ARBA00023295"/>
    </source>
</evidence>
<dbReference type="Gene3D" id="3.30.379.10">
    <property type="entry name" value="Chitobiase/beta-hexosaminidase domain 2-like"/>
    <property type="match status" value="1"/>
</dbReference>
<feature type="domain" description="Glycoside hydrolase family 20 catalytic" evidence="10">
    <location>
        <begin position="216"/>
        <end position="577"/>
    </location>
</feature>
<evidence type="ECO:0000256" key="5">
    <source>
        <dbReference type="ARBA" id="ARBA00023180"/>
    </source>
</evidence>
<dbReference type="CDD" id="cd06562">
    <property type="entry name" value="GH20_HexA_HexB-like"/>
    <property type="match status" value="1"/>
</dbReference>
<dbReference type="PANTHER" id="PTHR22600:SF26">
    <property type="entry name" value="BETA-N-ACETYLHEXOSAMINIDASE"/>
    <property type="match status" value="1"/>
</dbReference>
<keyword evidence="4 8" id="KW-0378">Hydrolase</keyword>
<evidence type="ECO:0000256" key="1">
    <source>
        <dbReference type="ARBA" id="ARBA00001231"/>
    </source>
</evidence>
<dbReference type="AlphaFoldDB" id="A0A1D2J9N1"/>
<dbReference type="PIRSF" id="PIRSF001093">
    <property type="entry name" value="B-hxosamndse_ab_euk"/>
    <property type="match status" value="1"/>
</dbReference>
<keyword evidence="5" id="KW-0325">Glycoprotein</keyword>
<dbReference type="FunFam" id="3.20.20.80:FF:000063">
    <property type="entry name" value="Beta-hexosaminidase"/>
    <property type="match status" value="1"/>
</dbReference>
<dbReference type="Pfam" id="PF00728">
    <property type="entry name" value="Glyco_hydro_20"/>
    <property type="match status" value="1"/>
</dbReference>
<dbReference type="Proteomes" id="UP000242814">
    <property type="component" value="Unassembled WGS sequence"/>
</dbReference>
<dbReference type="InterPro" id="IPR029019">
    <property type="entry name" value="HEX_eukaryotic_N"/>
</dbReference>
<evidence type="ECO:0000313" key="13">
    <source>
        <dbReference type="Proteomes" id="UP000242814"/>
    </source>
</evidence>
<feature type="domain" description="Beta-hexosaminidase eukaryotic type N-terminal" evidence="11">
    <location>
        <begin position="65"/>
        <end position="193"/>
    </location>
</feature>
<dbReference type="EMBL" id="LZYO01000260">
    <property type="protein sequence ID" value="ODH21608.1"/>
    <property type="molecule type" value="Genomic_DNA"/>
</dbReference>
<evidence type="ECO:0000256" key="7">
    <source>
        <dbReference type="ARBA" id="ARBA00053671"/>
    </source>
</evidence>
<dbReference type="GO" id="GO:0016231">
    <property type="term" value="F:beta-N-acetylglucosaminidase activity"/>
    <property type="evidence" value="ECO:0007669"/>
    <property type="project" value="TreeGrafter"/>
</dbReference>
<dbReference type="SUPFAM" id="SSF51445">
    <property type="entry name" value="(Trans)glycosidases"/>
    <property type="match status" value="1"/>
</dbReference>
<keyword evidence="6 8" id="KW-0326">Glycosidase</keyword>
<evidence type="ECO:0000313" key="12">
    <source>
        <dbReference type="EMBL" id="ODH21608.1"/>
    </source>
</evidence>
<evidence type="ECO:0000259" key="11">
    <source>
        <dbReference type="Pfam" id="PF14845"/>
    </source>
</evidence>
<proteinExistence type="inferred from homology"/>
<dbReference type="PANTHER" id="PTHR22600">
    <property type="entry name" value="BETA-HEXOSAMINIDASE"/>
    <property type="match status" value="1"/>
</dbReference>
<gene>
    <name evidence="12" type="ORF">ACO22_05648</name>
</gene>
<evidence type="ECO:0000256" key="4">
    <source>
        <dbReference type="ARBA" id="ARBA00022801"/>
    </source>
</evidence>
<dbReference type="SUPFAM" id="SSF55545">
    <property type="entry name" value="beta-N-acetylhexosaminidase-like domain"/>
    <property type="match status" value="1"/>
</dbReference>
<dbReference type="GO" id="GO:0005975">
    <property type="term" value="P:carbohydrate metabolic process"/>
    <property type="evidence" value="ECO:0007669"/>
    <property type="project" value="InterPro"/>
</dbReference>
<dbReference type="Gene3D" id="3.20.20.80">
    <property type="entry name" value="Glycosidases"/>
    <property type="match status" value="1"/>
</dbReference>
<dbReference type="GO" id="GO:0016020">
    <property type="term" value="C:membrane"/>
    <property type="evidence" value="ECO:0007669"/>
    <property type="project" value="TreeGrafter"/>
</dbReference>
<dbReference type="EC" id="3.2.1.52" evidence="8"/>
<dbReference type="Pfam" id="PF14845">
    <property type="entry name" value="Glycohydro_20b2"/>
    <property type="match status" value="1"/>
</dbReference>
<dbReference type="InterPro" id="IPR025705">
    <property type="entry name" value="Beta_hexosaminidase_sua/sub"/>
</dbReference>
<dbReference type="InterPro" id="IPR029018">
    <property type="entry name" value="Hex-like_dom2"/>
</dbReference>
<name>A0A1D2J9N1_PARBR</name>
<comment type="similarity">
    <text evidence="2 8">Belongs to the glycosyl hydrolase 20 family.</text>
</comment>
<organism evidence="12 13">
    <name type="scientific">Paracoccidioides brasiliensis</name>
    <dbReference type="NCBI Taxonomy" id="121759"/>
    <lineage>
        <taxon>Eukaryota</taxon>
        <taxon>Fungi</taxon>
        <taxon>Dikarya</taxon>
        <taxon>Ascomycota</taxon>
        <taxon>Pezizomycotina</taxon>
        <taxon>Eurotiomycetes</taxon>
        <taxon>Eurotiomycetidae</taxon>
        <taxon>Onygenales</taxon>
        <taxon>Ajellomycetaceae</taxon>
        <taxon>Paracoccidioides</taxon>
    </lineage>
</organism>
<dbReference type="InterPro" id="IPR017853">
    <property type="entry name" value="GH"/>
</dbReference>
<evidence type="ECO:0000256" key="8">
    <source>
        <dbReference type="PIRNR" id="PIRNR001093"/>
    </source>
</evidence>
<dbReference type="InterPro" id="IPR015883">
    <property type="entry name" value="Glyco_hydro_20_cat"/>
</dbReference>
<evidence type="ECO:0000256" key="3">
    <source>
        <dbReference type="ARBA" id="ARBA00022729"/>
    </source>
</evidence>
<accession>A0A1D2J9N1</accession>
<comment type="function">
    <text evidence="7">Beta-hexosaminidase that shows a broad substrate specificity.</text>
</comment>
<dbReference type="VEuPathDB" id="FungiDB:PABG_06412"/>
<protein>
    <recommendedName>
        <fullName evidence="8">Beta-hexosaminidase</fullName>
        <ecNumber evidence="8">3.2.1.52</ecNumber>
    </recommendedName>
</protein>
<dbReference type="GO" id="GO:0030203">
    <property type="term" value="P:glycosaminoglycan metabolic process"/>
    <property type="evidence" value="ECO:0007669"/>
    <property type="project" value="TreeGrafter"/>
</dbReference>
<reference evidence="12 13" key="1">
    <citation type="submission" date="2016-06" db="EMBL/GenBank/DDBJ databases">
        <authorList>
            <person name="Kjaerup R.B."/>
            <person name="Dalgaard T.S."/>
            <person name="Juul-Madsen H.R."/>
        </authorList>
    </citation>
    <scope>NUCLEOTIDE SEQUENCE [LARGE SCALE GENOMIC DNA]</scope>
    <source>
        <strain evidence="12 13">Pb300</strain>
    </source>
</reference>
<dbReference type="PRINTS" id="PR00738">
    <property type="entry name" value="GLHYDRLASE20"/>
</dbReference>
<comment type="caution">
    <text evidence="12">The sequence shown here is derived from an EMBL/GenBank/DDBJ whole genome shotgun (WGS) entry which is preliminary data.</text>
</comment>
<evidence type="ECO:0000259" key="10">
    <source>
        <dbReference type="Pfam" id="PF00728"/>
    </source>
</evidence>
<dbReference type="VEuPathDB" id="FungiDB:PADG_07860"/>
<sequence length="633" mass="71555">MSADLHLQPQQPYKGYCIPSPTLKNKMYDQRRELNKPSAFTSAVVTATLLATAVGSAEDRVKVNPLPAPAEITWSKSGPIPFSRAIWCRGCDHPLVRDAWNRTFSAITTIKWVPAALEKQIPTFVPFPKSKRDGSPGPTLRHINVTIKDHKSELQHGVDESYTLDIKKGSGAIEILANTIWGAIHAFTTLQQLVIACEKGGLIVEQAVSIKDKPLYPYRGIMIDTGRNYISVDKIKEQIDGMALAKLNVLHWHLYDSQSWPIKMNSYPEMTNDAYSPREVYTAQDIKRIVEYARARAIRVIPEADLPGHSASGWQQVDPKMVTCADSWWSNDVWELHTAVEPNPGQLDMVYDKTYEVVGNVYKELTSYFPDNFFHVGGDEVHPNCFNFSSNIREWFAEDKSRNFNDLLALWVEKSMPIFQDHKARRLIMWEDMVLAGMHADNIPKDVIMQSWNNGLTNIKKLTSMGHDVIVSSADFFYLDCGHGGWVGNDHRYNVMSNPDEGTPSFNYLGPGGSWCAPYKTWQRIYDYDFTDGLTEDEKKHVIGVTAPLWSEQVDDVVISSKFWPRAAALGELAWSGNVNATGHKRTTEMTARILNFREYLLANKVQAAPLQPKYCLQHPHACDLNYNQSVIT</sequence>
<comment type="catalytic activity">
    <reaction evidence="1 8">
        <text>Hydrolysis of terminal non-reducing N-acetyl-D-hexosamine residues in N-acetyl-beta-D-hexosaminides.</text>
        <dbReference type="EC" id="3.2.1.52"/>
    </reaction>
</comment>
<feature type="active site" description="Proton donor" evidence="9">
    <location>
        <position position="380"/>
    </location>
</feature>
<evidence type="ECO:0000256" key="2">
    <source>
        <dbReference type="ARBA" id="ARBA00006285"/>
    </source>
</evidence>